<evidence type="ECO:0000313" key="9">
    <source>
        <dbReference type="Proteomes" id="UP001460270"/>
    </source>
</evidence>
<dbReference type="AlphaFoldDB" id="A0AAW0N7R5"/>
<keyword evidence="3 7" id="KW-0812">Transmembrane</keyword>
<comment type="subcellular location">
    <subcellularLocation>
        <location evidence="1">Membrane</location>
    </subcellularLocation>
</comment>
<dbReference type="EMBL" id="JBBPFD010000016">
    <property type="protein sequence ID" value="KAK7893143.1"/>
    <property type="molecule type" value="Genomic_DNA"/>
</dbReference>
<accession>A0AAW0N7R5</accession>
<name>A0AAW0N7R5_9GOBI</name>
<keyword evidence="5 7" id="KW-0472">Membrane</keyword>
<comment type="caution">
    <text evidence="8">The sequence shown here is derived from an EMBL/GenBank/DDBJ whole genome shotgun (WGS) entry which is preliminary data.</text>
</comment>
<sequence length="129" mass="14461">MTDPPESVPLQWGYKYNPNMVQTTAVQNSSVQVMREMPKDHFIWSLICCFYYNPLCLGLAALIFSVKARDRKVVGDIESARSYGSTARTLNIISTHISQTSQKPPREEHANSTQKGPRPSGNQTATFLL</sequence>
<evidence type="ECO:0000256" key="5">
    <source>
        <dbReference type="ARBA" id="ARBA00023136"/>
    </source>
</evidence>
<feature type="transmembrane region" description="Helical" evidence="7">
    <location>
        <begin position="42"/>
        <end position="64"/>
    </location>
</feature>
<dbReference type="PANTHER" id="PTHR13999:SF31">
    <property type="entry name" value="IFITM1-RELATED"/>
    <property type="match status" value="1"/>
</dbReference>
<gene>
    <name evidence="8" type="ORF">WMY93_022295</name>
</gene>
<evidence type="ECO:0000256" key="1">
    <source>
        <dbReference type="ARBA" id="ARBA00004370"/>
    </source>
</evidence>
<feature type="region of interest" description="Disordered" evidence="6">
    <location>
        <begin position="96"/>
        <end position="129"/>
    </location>
</feature>
<evidence type="ECO:0000313" key="8">
    <source>
        <dbReference type="EMBL" id="KAK7893143.1"/>
    </source>
</evidence>
<feature type="compositionally biased region" description="Polar residues" evidence="6">
    <location>
        <begin position="111"/>
        <end position="129"/>
    </location>
</feature>
<reference evidence="9" key="1">
    <citation type="submission" date="2024-04" db="EMBL/GenBank/DDBJ databases">
        <title>Salinicola lusitanus LLJ914,a marine bacterium isolated from the Okinawa Trough.</title>
        <authorList>
            <person name="Li J."/>
        </authorList>
    </citation>
    <scope>NUCLEOTIDE SEQUENCE [LARGE SCALE GENOMIC DNA]</scope>
</reference>
<organism evidence="8 9">
    <name type="scientific">Mugilogobius chulae</name>
    <name type="common">yellowstripe goby</name>
    <dbReference type="NCBI Taxonomy" id="88201"/>
    <lineage>
        <taxon>Eukaryota</taxon>
        <taxon>Metazoa</taxon>
        <taxon>Chordata</taxon>
        <taxon>Craniata</taxon>
        <taxon>Vertebrata</taxon>
        <taxon>Euteleostomi</taxon>
        <taxon>Actinopterygii</taxon>
        <taxon>Neopterygii</taxon>
        <taxon>Teleostei</taxon>
        <taxon>Neoteleostei</taxon>
        <taxon>Acanthomorphata</taxon>
        <taxon>Gobiaria</taxon>
        <taxon>Gobiiformes</taxon>
        <taxon>Gobioidei</taxon>
        <taxon>Gobiidae</taxon>
        <taxon>Gobionellinae</taxon>
        <taxon>Mugilogobius</taxon>
    </lineage>
</organism>
<dbReference type="PANTHER" id="PTHR13999">
    <property type="entry name" value="INTERFERON INDUCIBLE TRANSMEMBRANE PROTEIN"/>
    <property type="match status" value="1"/>
</dbReference>
<evidence type="ECO:0000256" key="4">
    <source>
        <dbReference type="ARBA" id="ARBA00022989"/>
    </source>
</evidence>
<comment type="similarity">
    <text evidence="2">Belongs to the CD225/Dispanin family.</text>
</comment>
<dbReference type="Proteomes" id="UP001460270">
    <property type="component" value="Unassembled WGS sequence"/>
</dbReference>
<dbReference type="InterPro" id="IPR051517">
    <property type="entry name" value="IFITM_antiviral_protein"/>
</dbReference>
<evidence type="ECO:0000256" key="6">
    <source>
        <dbReference type="SAM" id="MobiDB-lite"/>
    </source>
</evidence>
<evidence type="ECO:0000256" key="7">
    <source>
        <dbReference type="SAM" id="Phobius"/>
    </source>
</evidence>
<keyword evidence="4 7" id="KW-1133">Transmembrane helix</keyword>
<proteinExistence type="inferred from homology"/>
<evidence type="ECO:0000256" key="2">
    <source>
        <dbReference type="ARBA" id="ARBA00006843"/>
    </source>
</evidence>
<dbReference type="InterPro" id="IPR007593">
    <property type="entry name" value="CD225/Dispanin_fam"/>
</dbReference>
<protein>
    <submittedName>
        <fullName evidence="8">Uncharacterized protein</fullName>
    </submittedName>
</protein>
<evidence type="ECO:0000256" key="3">
    <source>
        <dbReference type="ARBA" id="ARBA00022692"/>
    </source>
</evidence>
<dbReference type="GO" id="GO:0005886">
    <property type="term" value="C:plasma membrane"/>
    <property type="evidence" value="ECO:0007669"/>
    <property type="project" value="TreeGrafter"/>
</dbReference>
<keyword evidence="9" id="KW-1185">Reference proteome</keyword>
<dbReference type="Pfam" id="PF04505">
    <property type="entry name" value="CD225"/>
    <property type="match status" value="1"/>
</dbReference>